<keyword evidence="3" id="KW-1185">Reference proteome</keyword>
<name>A0AAD6ZMW0_9AGAR</name>
<dbReference type="Proteomes" id="UP001218218">
    <property type="component" value="Unassembled WGS sequence"/>
</dbReference>
<protein>
    <recommendedName>
        <fullName evidence="1">T6SS Phospholipase effector Tle1-like catalytic domain-containing protein</fullName>
    </recommendedName>
</protein>
<dbReference type="InterPro" id="IPR018712">
    <property type="entry name" value="Tle1-like_cat"/>
</dbReference>
<sequence>MASLDIRLPVFQERSCTMILIRWPASKEKFHPLFILAVVNVLSPPAPSLEVDLYMKTLLVFCDGTGMDGSLAAIAELDSGNNTQNSNKQAIFYQSGVGSGVNFVGDLVTGTMAIHMFSKHMDLSDLPIIGICQCIEALGTTMASKICDAYVFIVQNFENGGSNLSLWVRGLLTCIQDCHD</sequence>
<dbReference type="AlphaFoldDB" id="A0AAD6ZMW0"/>
<accession>A0AAD6ZMW0</accession>
<feature type="domain" description="T6SS Phospholipase effector Tle1-like catalytic" evidence="1">
    <location>
        <begin position="56"/>
        <end position="160"/>
    </location>
</feature>
<organism evidence="2 3">
    <name type="scientific">Mycena albidolilacea</name>
    <dbReference type="NCBI Taxonomy" id="1033008"/>
    <lineage>
        <taxon>Eukaryota</taxon>
        <taxon>Fungi</taxon>
        <taxon>Dikarya</taxon>
        <taxon>Basidiomycota</taxon>
        <taxon>Agaricomycotina</taxon>
        <taxon>Agaricomycetes</taxon>
        <taxon>Agaricomycetidae</taxon>
        <taxon>Agaricales</taxon>
        <taxon>Marasmiineae</taxon>
        <taxon>Mycenaceae</taxon>
        <taxon>Mycena</taxon>
    </lineage>
</organism>
<comment type="caution">
    <text evidence="2">The sequence shown here is derived from an EMBL/GenBank/DDBJ whole genome shotgun (WGS) entry which is preliminary data.</text>
</comment>
<dbReference type="Pfam" id="PF09994">
    <property type="entry name" value="T6SS_Tle1-like_cat"/>
    <property type="match status" value="1"/>
</dbReference>
<dbReference type="EMBL" id="JARIHO010000037">
    <property type="protein sequence ID" value="KAJ7330557.1"/>
    <property type="molecule type" value="Genomic_DNA"/>
</dbReference>
<gene>
    <name evidence="2" type="ORF">DFH08DRAFT_815451</name>
</gene>
<evidence type="ECO:0000313" key="2">
    <source>
        <dbReference type="EMBL" id="KAJ7330557.1"/>
    </source>
</evidence>
<reference evidence="2" key="1">
    <citation type="submission" date="2023-03" db="EMBL/GenBank/DDBJ databases">
        <title>Massive genome expansion in bonnet fungi (Mycena s.s.) driven by repeated elements and novel gene families across ecological guilds.</title>
        <authorList>
            <consortium name="Lawrence Berkeley National Laboratory"/>
            <person name="Harder C.B."/>
            <person name="Miyauchi S."/>
            <person name="Viragh M."/>
            <person name="Kuo A."/>
            <person name="Thoen E."/>
            <person name="Andreopoulos B."/>
            <person name="Lu D."/>
            <person name="Skrede I."/>
            <person name="Drula E."/>
            <person name="Henrissat B."/>
            <person name="Morin E."/>
            <person name="Kohler A."/>
            <person name="Barry K."/>
            <person name="LaButti K."/>
            <person name="Morin E."/>
            <person name="Salamov A."/>
            <person name="Lipzen A."/>
            <person name="Mereny Z."/>
            <person name="Hegedus B."/>
            <person name="Baldrian P."/>
            <person name="Stursova M."/>
            <person name="Weitz H."/>
            <person name="Taylor A."/>
            <person name="Grigoriev I.V."/>
            <person name="Nagy L.G."/>
            <person name="Martin F."/>
            <person name="Kauserud H."/>
        </authorList>
    </citation>
    <scope>NUCLEOTIDE SEQUENCE</scope>
    <source>
        <strain evidence="2">CBHHK002</strain>
    </source>
</reference>
<proteinExistence type="predicted"/>
<evidence type="ECO:0000313" key="3">
    <source>
        <dbReference type="Proteomes" id="UP001218218"/>
    </source>
</evidence>
<evidence type="ECO:0000259" key="1">
    <source>
        <dbReference type="Pfam" id="PF09994"/>
    </source>
</evidence>